<organism evidence="1 2">
    <name type="scientific">Nonomuraea diastatica</name>
    <dbReference type="NCBI Taxonomy" id="1848329"/>
    <lineage>
        <taxon>Bacteria</taxon>
        <taxon>Bacillati</taxon>
        <taxon>Actinomycetota</taxon>
        <taxon>Actinomycetes</taxon>
        <taxon>Streptosporangiales</taxon>
        <taxon>Streptosporangiaceae</taxon>
        <taxon>Nonomuraea</taxon>
    </lineage>
</organism>
<evidence type="ECO:0000313" key="1">
    <source>
        <dbReference type="EMBL" id="TDD20265.1"/>
    </source>
</evidence>
<keyword evidence="2" id="KW-1185">Reference proteome</keyword>
<name>A0A4R4WRI5_9ACTN</name>
<proteinExistence type="predicted"/>
<dbReference type="EMBL" id="SMKP01000047">
    <property type="protein sequence ID" value="TDD20265.1"/>
    <property type="molecule type" value="Genomic_DNA"/>
</dbReference>
<reference evidence="1 2" key="1">
    <citation type="submission" date="2019-03" db="EMBL/GenBank/DDBJ databases">
        <title>Draft genome sequences of novel Actinobacteria.</title>
        <authorList>
            <person name="Sahin N."/>
            <person name="Ay H."/>
            <person name="Saygin H."/>
        </authorList>
    </citation>
    <scope>NUCLEOTIDE SEQUENCE [LARGE SCALE GENOMIC DNA]</scope>
    <source>
        <strain evidence="1 2">KC712</strain>
    </source>
</reference>
<protein>
    <submittedName>
        <fullName evidence="1">Uncharacterized protein</fullName>
    </submittedName>
</protein>
<dbReference type="RefSeq" id="WP_132509728.1">
    <property type="nucleotide sequence ID" value="NZ_SMKP01000047.1"/>
</dbReference>
<evidence type="ECO:0000313" key="2">
    <source>
        <dbReference type="Proteomes" id="UP000294543"/>
    </source>
</evidence>
<comment type="caution">
    <text evidence="1">The sequence shown here is derived from an EMBL/GenBank/DDBJ whole genome shotgun (WGS) entry which is preliminary data.</text>
</comment>
<accession>A0A4R4WRI5</accession>
<dbReference type="OrthoDB" id="3481786at2"/>
<dbReference type="Proteomes" id="UP000294543">
    <property type="component" value="Unassembled WGS sequence"/>
</dbReference>
<sequence length="174" mass="18515">MREAATITERMARREARALLLVPPSIPAPPGVLDPQVSLRPVTCPRCGVEPEPPREQPDDRPVVTILACETLANRALLPVLAAAAPGRYMSRGVFVARHRSSGNVSDVLTALDTAESWADPGRSGPSAGAVVPASTRVANEVTSHFLSPHPSPELDDLNTLYARVRYAAVRAGL</sequence>
<gene>
    <name evidence="1" type="ORF">E1294_18350</name>
</gene>
<dbReference type="AlphaFoldDB" id="A0A4R4WRI5"/>